<feature type="transmembrane region" description="Helical" evidence="2">
    <location>
        <begin position="247"/>
        <end position="269"/>
    </location>
</feature>
<sequence length="299" mass="32225">MNTDIHRLLDEAFRGVEMTPDAQDLKEEVRANLVARVDELEASGVAPADAAQRAIAELGDVRELLGETSAPSDAEAQRKTPWASAEAMGRHRVRPEPGFVVRTVVLSLVAATAFVLFVLGAFGVVPVGLAALIGLGLAVSVLLGFVTGDSLRQETTTNHPLPPRRAIGFGLATFGVLEAVALGAAFATDLESLWLVVVAVLLLAASIALFSWLGATQTNRHKAWTRQAAADFPPNRFEEEPETAARFGIYTAVIWIVTFAVMAVLFFVAGWLWSLLAFVAGFATMMLVLARMMYPPRRR</sequence>
<proteinExistence type="predicted"/>
<dbReference type="EMBL" id="JBIQWL010000001">
    <property type="protein sequence ID" value="MFH8248933.1"/>
    <property type="molecule type" value="Genomic_DNA"/>
</dbReference>
<feature type="transmembrane region" description="Helical" evidence="2">
    <location>
        <begin position="128"/>
        <end position="146"/>
    </location>
</feature>
<keyword evidence="2" id="KW-1133">Transmembrane helix</keyword>
<organism evidence="3 4">
    <name type="scientific">Microbacterium alkaliflavum</name>
    <dbReference type="NCBI Taxonomy" id="3248839"/>
    <lineage>
        <taxon>Bacteria</taxon>
        <taxon>Bacillati</taxon>
        <taxon>Actinomycetota</taxon>
        <taxon>Actinomycetes</taxon>
        <taxon>Micrococcales</taxon>
        <taxon>Microbacteriaceae</taxon>
        <taxon>Microbacterium</taxon>
    </lineage>
</organism>
<gene>
    <name evidence="3" type="ORF">ACH3VR_01015</name>
</gene>
<comment type="caution">
    <text evidence="3">The sequence shown here is derived from an EMBL/GenBank/DDBJ whole genome shotgun (WGS) entry which is preliminary data.</text>
</comment>
<protein>
    <submittedName>
        <fullName evidence="3">Permease prefix domain 1-containing protein</fullName>
    </submittedName>
</protein>
<feature type="transmembrane region" description="Helical" evidence="2">
    <location>
        <begin position="166"/>
        <end position="187"/>
    </location>
</feature>
<keyword evidence="4" id="KW-1185">Reference proteome</keyword>
<feature type="transmembrane region" description="Helical" evidence="2">
    <location>
        <begin position="275"/>
        <end position="294"/>
    </location>
</feature>
<dbReference type="NCBIfam" id="NF038403">
    <property type="entry name" value="perm_prefix_1"/>
    <property type="match status" value="1"/>
</dbReference>
<evidence type="ECO:0000256" key="1">
    <source>
        <dbReference type="SAM" id="MobiDB-lite"/>
    </source>
</evidence>
<evidence type="ECO:0000313" key="3">
    <source>
        <dbReference type="EMBL" id="MFH8248933.1"/>
    </source>
</evidence>
<reference evidence="3 4" key="1">
    <citation type="submission" date="2024-09" db="EMBL/GenBank/DDBJ databases">
        <authorList>
            <person name="Pan X."/>
        </authorList>
    </citation>
    <scope>NUCLEOTIDE SEQUENCE [LARGE SCALE GENOMIC DNA]</scope>
    <source>
        <strain evidence="3 4">B2969</strain>
    </source>
</reference>
<feature type="transmembrane region" description="Helical" evidence="2">
    <location>
        <begin position="193"/>
        <end position="213"/>
    </location>
</feature>
<keyword evidence="2" id="KW-0812">Transmembrane</keyword>
<dbReference type="RefSeq" id="WP_396638887.1">
    <property type="nucleotide sequence ID" value="NZ_JBIQWL010000001.1"/>
</dbReference>
<accession>A0ABW7Q283</accession>
<feature type="region of interest" description="Disordered" evidence="1">
    <location>
        <begin position="67"/>
        <end position="88"/>
    </location>
</feature>
<evidence type="ECO:0000313" key="4">
    <source>
        <dbReference type="Proteomes" id="UP001610861"/>
    </source>
</evidence>
<evidence type="ECO:0000256" key="2">
    <source>
        <dbReference type="SAM" id="Phobius"/>
    </source>
</evidence>
<feature type="transmembrane region" description="Helical" evidence="2">
    <location>
        <begin position="99"/>
        <end position="122"/>
    </location>
</feature>
<dbReference type="Proteomes" id="UP001610861">
    <property type="component" value="Unassembled WGS sequence"/>
</dbReference>
<keyword evidence="2" id="KW-0472">Membrane</keyword>
<dbReference type="InterPro" id="IPR047928">
    <property type="entry name" value="Perm_prefix_1"/>
</dbReference>
<name>A0ABW7Q283_9MICO</name>